<reference evidence="3" key="1">
    <citation type="submission" date="2017-01" db="EMBL/GenBank/DDBJ databases">
        <authorList>
            <person name="Varghese N."/>
            <person name="Submissions S."/>
        </authorList>
    </citation>
    <scope>NUCLEOTIDE SEQUENCE [LARGE SCALE GENOMIC DNA]</scope>
    <source>
        <strain evidence="3">type strain: HArc-</strain>
    </source>
</reference>
<dbReference type="AlphaFoldDB" id="A0A1N7GZY1"/>
<keyword evidence="1" id="KW-1133">Transmembrane helix</keyword>
<dbReference type="STRING" id="308853.SAMN05421752_11923"/>
<gene>
    <name evidence="2" type="ORF">SAMN05421752_11923</name>
</gene>
<feature type="transmembrane region" description="Helical" evidence="1">
    <location>
        <begin position="141"/>
        <end position="163"/>
    </location>
</feature>
<keyword evidence="3" id="KW-1185">Reference proteome</keyword>
<evidence type="ECO:0000256" key="1">
    <source>
        <dbReference type="SAM" id="Phobius"/>
    </source>
</evidence>
<feature type="transmembrane region" description="Helical" evidence="1">
    <location>
        <begin position="99"/>
        <end position="121"/>
    </location>
</feature>
<evidence type="ECO:0000313" key="3">
    <source>
        <dbReference type="Proteomes" id="UP000185936"/>
    </source>
</evidence>
<dbReference type="EMBL" id="FTNR01000019">
    <property type="protein sequence ID" value="SIS18132.1"/>
    <property type="molecule type" value="Genomic_DNA"/>
</dbReference>
<organism evidence="2 3">
    <name type="scientific">Natronorubrum thiooxidans</name>
    <dbReference type="NCBI Taxonomy" id="308853"/>
    <lineage>
        <taxon>Archaea</taxon>
        <taxon>Methanobacteriati</taxon>
        <taxon>Methanobacteriota</taxon>
        <taxon>Stenosarchaea group</taxon>
        <taxon>Halobacteria</taxon>
        <taxon>Halobacteriales</taxon>
        <taxon>Natrialbaceae</taxon>
        <taxon>Natronorubrum</taxon>
    </lineage>
</organism>
<feature type="transmembrane region" description="Helical" evidence="1">
    <location>
        <begin position="66"/>
        <end position="87"/>
    </location>
</feature>
<dbReference type="Proteomes" id="UP000185936">
    <property type="component" value="Unassembled WGS sequence"/>
</dbReference>
<keyword evidence="1" id="KW-0472">Membrane</keyword>
<accession>A0A1N7GZY1</accession>
<protein>
    <recommendedName>
        <fullName evidence="4">Histidine kinase</fullName>
    </recommendedName>
</protein>
<keyword evidence="1" id="KW-0812">Transmembrane</keyword>
<evidence type="ECO:0000313" key="2">
    <source>
        <dbReference type="EMBL" id="SIS18132.1"/>
    </source>
</evidence>
<sequence length="167" mass="17468">MLDNLYQDMAVETEAQVRIGTTQTNWISAGLAGVAAGIVFGVLAAIMMPDMMGMVGALYGFGGNTVVGWIAHLIHSLVFGLVYAALVTTGQLRPYAGRVLSGAGIGLVYGVVVWVVAASIVMPLWIGWMTGMAPPVPDFNVMSLVGHAVYGVLLGAAYPLILVRMGQ</sequence>
<evidence type="ECO:0008006" key="4">
    <source>
        <dbReference type="Google" id="ProtNLM"/>
    </source>
</evidence>
<proteinExistence type="predicted"/>
<feature type="transmembrane region" description="Helical" evidence="1">
    <location>
        <begin position="26"/>
        <end position="46"/>
    </location>
</feature>
<name>A0A1N7GZY1_9EURY</name>